<evidence type="ECO:0000313" key="2">
    <source>
        <dbReference type="EMBL" id="ORX62065.1"/>
    </source>
</evidence>
<dbReference type="EMBL" id="MCGT01000002">
    <property type="protein sequence ID" value="ORX62065.1"/>
    <property type="molecule type" value="Genomic_DNA"/>
</dbReference>
<keyword evidence="3" id="KW-1185">Reference proteome</keyword>
<accession>A0A1X2GVK1</accession>
<dbReference type="AlphaFoldDB" id="A0A1X2GVK1"/>
<feature type="compositionally biased region" description="Polar residues" evidence="1">
    <location>
        <begin position="1"/>
        <end position="38"/>
    </location>
</feature>
<dbReference type="OrthoDB" id="2268337at2759"/>
<reference evidence="2 3" key="1">
    <citation type="submission" date="2016-07" db="EMBL/GenBank/DDBJ databases">
        <title>Pervasive Adenine N6-methylation of Active Genes in Fungi.</title>
        <authorList>
            <consortium name="DOE Joint Genome Institute"/>
            <person name="Mondo S.J."/>
            <person name="Dannebaum R.O."/>
            <person name="Kuo R.C."/>
            <person name="Labutti K."/>
            <person name="Haridas S."/>
            <person name="Kuo A."/>
            <person name="Salamov A."/>
            <person name="Ahrendt S.R."/>
            <person name="Lipzen A."/>
            <person name="Sullivan W."/>
            <person name="Andreopoulos W.B."/>
            <person name="Clum A."/>
            <person name="Lindquist E."/>
            <person name="Daum C."/>
            <person name="Ramamoorthy G.K."/>
            <person name="Gryganskyi A."/>
            <person name="Culley D."/>
            <person name="Magnuson J.K."/>
            <person name="James T.Y."/>
            <person name="O'Malley M.A."/>
            <person name="Stajich J.E."/>
            <person name="Spatafora J.W."/>
            <person name="Visel A."/>
            <person name="Grigoriev I.V."/>
        </authorList>
    </citation>
    <scope>NUCLEOTIDE SEQUENCE [LARGE SCALE GENOMIC DNA]</scope>
    <source>
        <strain evidence="2 3">NRRL 3301</strain>
    </source>
</reference>
<comment type="caution">
    <text evidence="2">The sequence shown here is derived from an EMBL/GenBank/DDBJ whole genome shotgun (WGS) entry which is preliminary data.</text>
</comment>
<gene>
    <name evidence="2" type="ORF">DM01DRAFT_1403779</name>
</gene>
<dbReference type="STRING" id="101127.A0A1X2GVK1"/>
<feature type="region of interest" description="Disordered" evidence="1">
    <location>
        <begin position="1"/>
        <end position="95"/>
    </location>
</feature>
<proteinExistence type="predicted"/>
<evidence type="ECO:0000313" key="3">
    <source>
        <dbReference type="Proteomes" id="UP000242146"/>
    </source>
</evidence>
<organism evidence="2 3">
    <name type="scientific">Hesseltinella vesiculosa</name>
    <dbReference type="NCBI Taxonomy" id="101127"/>
    <lineage>
        <taxon>Eukaryota</taxon>
        <taxon>Fungi</taxon>
        <taxon>Fungi incertae sedis</taxon>
        <taxon>Mucoromycota</taxon>
        <taxon>Mucoromycotina</taxon>
        <taxon>Mucoromycetes</taxon>
        <taxon>Mucorales</taxon>
        <taxon>Cunninghamellaceae</taxon>
        <taxon>Hesseltinella</taxon>
    </lineage>
</organism>
<dbReference type="Proteomes" id="UP000242146">
    <property type="component" value="Unassembled WGS sequence"/>
</dbReference>
<sequence>MAFIQQRQRPPTSTPALSSDTEDAQSLSSYMDTSFPSDSDTDWHVINQQLSPLSRPRQRRDSAPSEPESLSSYRPSDIESYTDTDDPPNIVFSNLPAHDGTGAFVIDTSDEDVPATASLRDFQPSSSSMPNILLPHGGIRAPSFAQDDTPYFKPTVPQEILTVQNDDETQTKPCRDLDTIPGHHPSLFPMTSLAILSALWDNLRRLTTHWLDDTNASDTFTTLVAEATLEGCLPFSSPLYMELPTIQPT</sequence>
<name>A0A1X2GVK1_9FUNG</name>
<evidence type="ECO:0000256" key="1">
    <source>
        <dbReference type="SAM" id="MobiDB-lite"/>
    </source>
</evidence>
<protein>
    <submittedName>
        <fullName evidence="2">Uncharacterized protein</fullName>
    </submittedName>
</protein>